<feature type="binding site" evidence="5">
    <location>
        <position position="72"/>
    </location>
    <ligand>
        <name>Mg(2+)</name>
        <dbReference type="ChEBI" id="CHEBI:18420"/>
        <label>1</label>
        <note>catalytic</note>
    </ligand>
</feature>
<dbReference type="GO" id="GO:0046854">
    <property type="term" value="P:phosphatidylinositol phosphate biosynthetic process"/>
    <property type="evidence" value="ECO:0007669"/>
    <property type="project" value="InterPro"/>
</dbReference>
<dbReference type="CDD" id="cd01638">
    <property type="entry name" value="CysQ"/>
    <property type="match status" value="1"/>
</dbReference>
<feature type="binding site" evidence="5">
    <location>
        <position position="90"/>
    </location>
    <ligand>
        <name>Mg(2+)</name>
        <dbReference type="ChEBI" id="CHEBI:18420"/>
        <label>2</label>
    </ligand>
</feature>
<name>A0A090MPV2_AFIFE</name>
<keyword evidence="2 5" id="KW-0479">Metal-binding</keyword>
<evidence type="ECO:0000256" key="3">
    <source>
        <dbReference type="ARBA" id="ARBA00022801"/>
    </source>
</evidence>
<evidence type="ECO:0000256" key="2">
    <source>
        <dbReference type="ARBA" id="ARBA00022723"/>
    </source>
</evidence>
<evidence type="ECO:0000313" key="6">
    <source>
        <dbReference type="EMBL" id="CEG09356.1"/>
    </source>
</evidence>
<keyword evidence="7" id="KW-1185">Reference proteome</keyword>
<accession>A0A090MPV2</accession>
<dbReference type="SUPFAM" id="SSF56655">
    <property type="entry name" value="Carbohydrate phosphatase"/>
    <property type="match status" value="1"/>
</dbReference>
<dbReference type="GO" id="GO:0006020">
    <property type="term" value="P:inositol metabolic process"/>
    <property type="evidence" value="ECO:0007669"/>
    <property type="project" value="TreeGrafter"/>
</dbReference>
<feature type="binding site" evidence="5">
    <location>
        <position position="92"/>
    </location>
    <ligand>
        <name>Mg(2+)</name>
        <dbReference type="ChEBI" id="CHEBI:18420"/>
        <label>1</label>
        <note>catalytic</note>
    </ligand>
</feature>
<dbReference type="Proteomes" id="UP000035762">
    <property type="component" value="Unassembled WGS sequence"/>
</dbReference>
<keyword evidence="3" id="KW-0378">Hydrolase</keyword>
<comment type="caution">
    <text evidence="6">The sequence shown here is derived from an EMBL/GenBank/DDBJ whole genome shotgun (WGS) entry which is preliminary data.</text>
</comment>
<reference evidence="6 7" key="1">
    <citation type="journal article" date="2014" name="Genome Announc.">
        <title>Genome Sequence of Afipia felis Strain 76713, Isolated in Hospital Water Using an Amoeba Co-Culture Procedure.</title>
        <authorList>
            <person name="Benamar S."/>
            <person name="La Scola B."/>
            <person name="Croce O."/>
        </authorList>
    </citation>
    <scope>NUCLEOTIDE SEQUENCE [LARGE SCALE GENOMIC DNA]</scope>
    <source>
        <strain evidence="6 7">76713</strain>
    </source>
</reference>
<gene>
    <name evidence="6" type="primary">suhB</name>
    <name evidence="6" type="ORF">BN961_02781</name>
</gene>
<keyword evidence="4 5" id="KW-0460">Magnesium</keyword>
<organism evidence="6 7">
    <name type="scientific">Afipia felis</name>
    <name type="common">Cat scratch disease bacillus</name>
    <dbReference type="NCBI Taxonomy" id="1035"/>
    <lineage>
        <taxon>Bacteria</taxon>
        <taxon>Pseudomonadati</taxon>
        <taxon>Pseudomonadota</taxon>
        <taxon>Alphaproteobacteria</taxon>
        <taxon>Hyphomicrobiales</taxon>
        <taxon>Nitrobacteraceae</taxon>
        <taxon>Afipia</taxon>
    </lineage>
</organism>
<evidence type="ECO:0000256" key="4">
    <source>
        <dbReference type="ARBA" id="ARBA00022842"/>
    </source>
</evidence>
<dbReference type="STRING" id="1035.BN961_02781"/>
<evidence type="ECO:0000313" key="7">
    <source>
        <dbReference type="Proteomes" id="UP000035762"/>
    </source>
</evidence>
<dbReference type="AlphaFoldDB" id="A0A090MPV2"/>
<dbReference type="InterPro" id="IPR020550">
    <property type="entry name" value="Inositol_monophosphatase_CS"/>
</dbReference>
<dbReference type="PROSITE" id="PS00630">
    <property type="entry name" value="IMP_2"/>
    <property type="match status" value="1"/>
</dbReference>
<feature type="binding site" evidence="5">
    <location>
        <position position="93"/>
    </location>
    <ligand>
        <name>Mg(2+)</name>
        <dbReference type="ChEBI" id="CHEBI:18420"/>
        <label>2</label>
    </ligand>
</feature>
<dbReference type="EMBL" id="CCAZ020000002">
    <property type="protein sequence ID" value="CEG09356.1"/>
    <property type="molecule type" value="Genomic_DNA"/>
</dbReference>
<evidence type="ECO:0000256" key="5">
    <source>
        <dbReference type="PIRSR" id="PIRSR600760-2"/>
    </source>
</evidence>
<evidence type="ECO:0000256" key="1">
    <source>
        <dbReference type="ARBA" id="ARBA00009759"/>
    </source>
</evidence>
<dbReference type="Gene3D" id="3.30.540.10">
    <property type="entry name" value="Fructose-1,6-Bisphosphatase, subunit A, domain 1"/>
    <property type="match status" value="1"/>
</dbReference>
<dbReference type="GO" id="GO:0008934">
    <property type="term" value="F:inositol monophosphate 1-phosphatase activity"/>
    <property type="evidence" value="ECO:0007669"/>
    <property type="project" value="TreeGrafter"/>
</dbReference>
<dbReference type="GO" id="GO:0046872">
    <property type="term" value="F:metal ion binding"/>
    <property type="evidence" value="ECO:0007669"/>
    <property type="project" value="UniProtKB-KW"/>
</dbReference>
<comment type="similarity">
    <text evidence="1">Belongs to the inositol monophosphatase superfamily.</text>
</comment>
<protein>
    <submittedName>
        <fullName evidence="6">Inositol-1-monophosphatase</fullName>
    </submittedName>
</protein>
<dbReference type="PANTHER" id="PTHR20854:SF4">
    <property type="entry name" value="INOSITOL-1-MONOPHOSPHATASE-RELATED"/>
    <property type="match status" value="1"/>
</dbReference>
<dbReference type="InterPro" id="IPR020583">
    <property type="entry name" value="Inositol_monoP_metal-BS"/>
</dbReference>
<dbReference type="InterPro" id="IPR000760">
    <property type="entry name" value="Inositol_monophosphatase-like"/>
</dbReference>
<dbReference type="GO" id="GO:0007165">
    <property type="term" value="P:signal transduction"/>
    <property type="evidence" value="ECO:0007669"/>
    <property type="project" value="TreeGrafter"/>
</dbReference>
<dbReference type="Gene3D" id="3.40.190.80">
    <property type="match status" value="1"/>
</dbReference>
<feature type="binding site" evidence="5">
    <location>
        <position position="210"/>
    </location>
    <ligand>
        <name>Mg(2+)</name>
        <dbReference type="ChEBI" id="CHEBI:18420"/>
        <label>1</label>
        <note>catalytic</note>
    </ligand>
</feature>
<dbReference type="PROSITE" id="PS00629">
    <property type="entry name" value="IMP_1"/>
    <property type="match status" value="1"/>
</dbReference>
<comment type="cofactor">
    <cofactor evidence="5">
        <name>Mg(2+)</name>
        <dbReference type="ChEBI" id="CHEBI:18420"/>
    </cofactor>
</comment>
<dbReference type="PRINTS" id="PR00377">
    <property type="entry name" value="IMPHPHTASES"/>
</dbReference>
<dbReference type="Pfam" id="PF00459">
    <property type="entry name" value="Inositol_P"/>
    <property type="match status" value="1"/>
</dbReference>
<sequence length="272" mass="29048">MPGVDDHLAAEAMLLAGTLREAGQLAAAMFGTDLKSWIKGGSSPVSDADIAVNHFLEERLRSFNPDYGWLSEESADDLARLDRPRVWVVDPIDGTRAFLNKRKDWSISVALVEDGVPVLGCVYAPMSDEFYLAERGKGATLNASAINAARGTDLDLTRIAAPQSILDRVAKISGGTAGYPRIGSLALRMCRVANGALDVAFAGGHSRDWDIAAADLIISEAGGAMTELTGENLRYNGPEVAHGILMAAGRSRHRHLLETLARKPVFNANAPI</sequence>
<proteinExistence type="inferred from homology"/>
<dbReference type="PANTHER" id="PTHR20854">
    <property type="entry name" value="INOSITOL MONOPHOSPHATASE"/>
    <property type="match status" value="1"/>
</dbReference>